<dbReference type="EMBL" id="RZNY01000051">
    <property type="protein sequence ID" value="RUT38700.1"/>
    <property type="molecule type" value="Genomic_DNA"/>
</dbReference>
<dbReference type="Proteomes" id="UP000279446">
    <property type="component" value="Unassembled WGS sequence"/>
</dbReference>
<sequence length="78" mass="9407">MHIALTDLINEFIRIEKSTTGIEYQQRSHFVRGQIDLLTSLINDRWDYTNSYQTYYRYLHYLVGKYSLSGVWKIKDLL</sequence>
<accession>A0A433XVH7</accession>
<dbReference type="AlphaFoldDB" id="A0A433XVH7"/>
<gene>
    <name evidence="1" type="ORF">EJP82_26670</name>
</gene>
<name>A0A433XVH7_9BACL</name>
<proteinExistence type="predicted"/>
<evidence type="ECO:0000313" key="2">
    <source>
        <dbReference type="Proteomes" id="UP000279446"/>
    </source>
</evidence>
<keyword evidence="2" id="KW-1185">Reference proteome</keyword>
<comment type="caution">
    <text evidence="1">The sequence shown here is derived from an EMBL/GenBank/DDBJ whole genome shotgun (WGS) entry which is preliminary data.</text>
</comment>
<dbReference type="OrthoDB" id="2659703at2"/>
<protein>
    <submittedName>
        <fullName evidence="1">Uncharacterized protein</fullName>
    </submittedName>
</protein>
<evidence type="ECO:0000313" key="1">
    <source>
        <dbReference type="EMBL" id="RUT38700.1"/>
    </source>
</evidence>
<organism evidence="1 2">
    <name type="scientific">Paenibacillus anaericanus</name>
    <dbReference type="NCBI Taxonomy" id="170367"/>
    <lineage>
        <taxon>Bacteria</taxon>
        <taxon>Bacillati</taxon>
        <taxon>Bacillota</taxon>
        <taxon>Bacilli</taxon>
        <taxon>Bacillales</taxon>
        <taxon>Paenibacillaceae</taxon>
        <taxon>Paenibacillus</taxon>
    </lineage>
</organism>
<reference evidence="1 2" key="1">
    <citation type="submission" date="2018-12" db="EMBL/GenBank/DDBJ databases">
        <authorList>
            <person name="Sun L."/>
            <person name="Chen Z."/>
        </authorList>
    </citation>
    <scope>NUCLEOTIDE SEQUENCE [LARGE SCALE GENOMIC DNA]</scope>
    <source>
        <strain evidence="1 2">DSM 15890</strain>
    </source>
</reference>